<keyword evidence="1" id="KW-0732">Signal</keyword>
<proteinExistence type="predicted"/>
<feature type="chain" id="PRO_5010455700" evidence="1">
    <location>
        <begin position="25"/>
        <end position="511"/>
    </location>
</feature>
<comment type="caution">
    <text evidence="2">The sequence shown here is derived from an EMBL/GenBank/DDBJ whole genome shotgun (WGS) entry which is preliminary data.</text>
</comment>
<sequence length="511" mass="57707">MVCSRYSKIPQILAFVVLGRFALAAGAESVESEVQELEKQGQALWAAVEMSLPAKILPEPPTCFNLIPTIAFNRPQKFVDYTTDGIKAVFFTLFYKSISNGMSTDGLARVYLNFFTPEDIKRCTKQIQKADSIYVSTKTKDCIVRHYIHFAVLGGIKGIVETFRIGALEPVICEKQRQLVWSNCFLVIQKATRTNRWNNNQFGLFDLSTLFKRVRQELKKHKVLHPDWCKLIANIVKALGASEDELNRRSHPENQMAVLRALSTALDGQSLKSMLIRNLSLVPEEAETVAPRTEPAAVEVSLLLTSTVTASALRAVLSMFQFRGEVAIHSEYIGMEDMCGFDAFRGERLVHISLKHVYPHPTPYFSSSGLTKKMEGLLGVFEQVRSSFSLPWWIFNEMLGCKLEAKHPKSLSLTYVGHNHLMEFLAAGRAVLFFNTNQFVFLELVFDNDKRLDIEDFSIALKWVNHFCKKVVCSISLPKLANAHIITALDMHHSGLCPHILRLYINKATIC</sequence>
<organism evidence="2 4">
    <name type="scientific">Nematocida displodere</name>
    <dbReference type="NCBI Taxonomy" id="1805483"/>
    <lineage>
        <taxon>Eukaryota</taxon>
        <taxon>Fungi</taxon>
        <taxon>Fungi incertae sedis</taxon>
        <taxon>Microsporidia</taxon>
        <taxon>Nematocida</taxon>
    </lineage>
</organism>
<dbReference type="RefSeq" id="XP_067544454.1">
    <property type="nucleotide sequence ID" value="XM_067688867.1"/>
</dbReference>
<dbReference type="Proteomes" id="UP000185944">
    <property type="component" value="Unassembled WGS sequence"/>
</dbReference>
<protein>
    <submittedName>
        <fullName evidence="2">Uncharacterized protein</fullName>
    </submittedName>
</protein>
<feature type="signal peptide" evidence="1">
    <location>
        <begin position="1"/>
        <end position="24"/>
    </location>
</feature>
<evidence type="ECO:0000313" key="4">
    <source>
        <dbReference type="Proteomes" id="UP000185944"/>
    </source>
</evidence>
<reference evidence="2 4" key="1">
    <citation type="submission" date="2016-02" db="EMBL/GenBank/DDBJ databases">
        <title>Discovery of a natural microsporidian pathogen with a broad tissue tropism in Caenorhabditis elegans.</title>
        <authorList>
            <person name="Luallen R.J."/>
            <person name="Reinke A.W."/>
            <person name="Tong L."/>
            <person name="Botts M.R."/>
            <person name="Felix M.-A."/>
            <person name="Troemel E.R."/>
        </authorList>
    </citation>
    <scope>NUCLEOTIDE SEQUENCE [LARGE SCALE GENOMIC DNA]</scope>
    <source>
        <strain evidence="2 4">JUm2807</strain>
    </source>
</reference>
<evidence type="ECO:0000313" key="3">
    <source>
        <dbReference type="EMBL" id="OAG32272.1"/>
    </source>
</evidence>
<name>A0A177EFK3_9MICR</name>
<dbReference type="GeneID" id="93647799"/>
<dbReference type="VEuPathDB" id="MicrosporidiaDB:NEDG_01449"/>
<evidence type="ECO:0000313" key="2">
    <source>
        <dbReference type="EMBL" id="OAG29902.1"/>
    </source>
</evidence>
<keyword evidence="4" id="KW-1185">Reference proteome</keyword>
<dbReference type="VEuPathDB" id="MicrosporidiaDB:NEDG_02139"/>
<dbReference type="EMBL" id="LTDL01000038">
    <property type="protein sequence ID" value="OAG29902.1"/>
    <property type="molecule type" value="Genomic_DNA"/>
</dbReference>
<gene>
    <name evidence="2" type="ORF">NEDG_01449</name>
    <name evidence="3" type="ORF">NEDG_02139</name>
</gene>
<dbReference type="EMBL" id="LTDL01000009">
    <property type="protein sequence ID" value="OAG32272.1"/>
    <property type="molecule type" value="Genomic_DNA"/>
</dbReference>
<accession>A0A177EFK3</accession>
<evidence type="ECO:0000256" key="1">
    <source>
        <dbReference type="SAM" id="SignalP"/>
    </source>
</evidence>
<dbReference type="AlphaFoldDB" id="A0A177EFK3"/>